<dbReference type="AlphaFoldDB" id="A0AAD5XMZ7"/>
<dbReference type="InterPro" id="IPR026113">
    <property type="entry name" value="METTL2/6/8-like"/>
</dbReference>
<proteinExistence type="inferred from homology"/>
<organism evidence="7 8">
    <name type="scientific">Geranomyces variabilis</name>
    <dbReference type="NCBI Taxonomy" id="109894"/>
    <lineage>
        <taxon>Eukaryota</taxon>
        <taxon>Fungi</taxon>
        <taxon>Fungi incertae sedis</taxon>
        <taxon>Chytridiomycota</taxon>
        <taxon>Chytridiomycota incertae sedis</taxon>
        <taxon>Chytridiomycetes</taxon>
        <taxon>Spizellomycetales</taxon>
        <taxon>Powellomycetaceae</taxon>
        <taxon>Geranomyces</taxon>
    </lineage>
</organism>
<dbReference type="InterPro" id="IPR029063">
    <property type="entry name" value="SAM-dependent_MTases_sf"/>
</dbReference>
<keyword evidence="8" id="KW-1185">Reference proteome</keyword>
<keyword evidence="3 4" id="KW-0808">Transferase</keyword>
<reference evidence="7" key="1">
    <citation type="submission" date="2020-05" db="EMBL/GenBank/DDBJ databases">
        <title>Phylogenomic resolution of chytrid fungi.</title>
        <authorList>
            <person name="Stajich J.E."/>
            <person name="Amses K."/>
            <person name="Simmons R."/>
            <person name="Seto K."/>
            <person name="Myers J."/>
            <person name="Bonds A."/>
            <person name="Quandt C.A."/>
            <person name="Barry K."/>
            <person name="Liu P."/>
            <person name="Grigoriev I."/>
            <person name="Longcore J.E."/>
            <person name="James T.Y."/>
        </authorList>
    </citation>
    <scope>NUCLEOTIDE SEQUENCE</scope>
    <source>
        <strain evidence="7">JEL0379</strain>
    </source>
</reference>
<evidence type="ECO:0000313" key="7">
    <source>
        <dbReference type="EMBL" id="KAJ3178345.1"/>
    </source>
</evidence>
<name>A0AAD5XMZ7_9FUNG</name>
<dbReference type="GO" id="GO:0032259">
    <property type="term" value="P:methylation"/>
    <property type="evidence" value="ECO:0007669"/>
    <property type="project" value="UniProtKB-KW"/>
</dbReference>
<dbReference type="CDD" id="cd02440">
    <property type="entry name" value="AdoMet_MTases"/>
    <property type="match status" value="1"/>
</dbReference>
<dbReference type="PIRSF" id="PIRSF037755">
    <property type="entry name" value="Mettl2_prd"/>
    <property type="match status" value="1"/>
</dbReference>
<keyword evidence="2 4" id="KW-0489">Methyltransferase</keyword>
<evidence type="ECO:0000256" key="4">
    <source>
        <dbReference type="PIRNR" id="PIRNR037755"/>
    </source>
</evidence>
<evidence type="ECO:0000256" key="5">
    <source>
        <dbReference type="SAM" id="MobiDB-lite"/>
    </source>
</evidence>
<evidence type="ECO:0000256" key="3">
    <source>
        <dbReference type="ARBA" id="ARBA00022679"/>
    </source>
</evidence>
<dbReference type="PANTHER" id="PTHR22809:SF5">
    <property type="entry name" value="TRNA N(3)-METHYLCYTIDINE METHYLTRANSFERASE METTL6"/>
    <property type="match status" value="1"/>
</dbReference>
<dbReference type="Pfam" id="PF08242">
    <property type="entry name" value="Methyltransf_12"/>
    <property type="match status" value="1"/>
</dbReference>
<dbReference type="SUPFAM" id="SSF53335">
    <property type="entry name" value="S-adenosyl-L-methionine-dependent methyltransferases"/>
    <property type="match status" value="1"/>
</dbReference>
<evidence type="ECO:0000256" key="2">
    <source>
        <dbReference type="ARBA" id="ARBA00022603"/>
    </source>
</evidence>
<evidence type="ECO:0000259" key="6">
    <source>
        <dbReference type="Pfam" id="PF08242"/>
    </source>
</evidence>
<dbReference type="Proteomes" id="UP001212152">
    <property type="component" value="Unassembled WGS sequence"/>
</dbReference>
<sequence length="298" mass="33200">MSSDPSARPATTLADDSQDSNGALNDQPEESTLATLSHFSPEKEAAATAVLSVQGEGAGMTAFQLTKLHKEYTRSWDLFYKRNTTNFFKDRHWTEREFPELRAEGGEPCSKHLLELGCGVGNFIFPLLDSNPELYIYGCDLSTRAVDFVKANAMYTEERCKAFVCDITTDKLTDTVPAASLDLVSALFVLSAIPPEHMSLAVENIRTVLKPGGKVLVRDYGLYDAAQLRFKASSKMADRFYARHDGTFSYFFSTESVAALFAEGFELVSNAYVVKDVVNRKRALNMERVFVQSTFRKI</sequence>
<accession>A0AAD5XMZ7</accession>
<dbReference type="PANTHER" id="PTHR22809">
    <property type="entry name" value="METHYLTRANSFERASE-RELATED"/>
    <property type="match status" value="1"/>
</dbReference>
<dbReference type="Gene3D" id="3.40.50.150">
    <property type="entry name" value="Vaccinia Virus protein VP39"/>
    <property type="match status" value="1"/>
</dbReference>
<protein>
    <recommendedName>
        <fullName evidence="4">tRNA N(3)-methylcytidine methyltransferase</fullName>
        <ecNumber evidence="4">2.1.1.-</ecNumber>
    </recommendedName>
</protein>
<feature type="region of interest" description="Disordered" evidence="5">
    <location>
        <begin position="1"/>
        <end position="31"/>
    </location>
</feature>
<comment type="function">
    <text evidence="4">S-adenosyl-L-methionine-dependent methyltransferase.</text>
</comment>
<dbReference type="InterPro" id="IPR013217">
    <property type="entry name" value="Methyltransf_12"/>
</dbReference>
<dbReference type="GO" id="GO:0008173">
    <property type="term" value="F:RNA methyltransferase activity"/>
    <property type="evidence" value="ECO:0007669"/>
    <property type="project" value="UniProtKB-ARBA"/>
</dbReference>
<evidence type="ECO:0000256" key="1">
    <source>
        <dbReference type="ARBA" id="ARBA00009725"/>
    </source>
</evidence>
<comment type="similarity">
    <text evidence="1 4">Belongs to the methyltransferase superfamily. METL family.</text>
</comment>
<gene>
    <name evidence="7" type="ORF">HDU87_003657</name>
</gene>
<dbReference type="GO" id="GO:0008757">
    <property type="term" value="F:S-adenosylmethionine-dependent methyltransferase activity"/>
    <property type="evidence" value="ECO:0007669"/>
    <property type="project" value="UniProtKB-ARBA"/>
</dbReference>
<dbReference type="EMBL" id="JADGJQ010000027">
    <property type="protein sequence ID" value="KAJ3178345.1"/>
    <property type="molecule type" value="Genomic_DNA"/>
</dbReference>
<comment type="caution">
    <text evidence="7">The sequence shown here is derived from an EMBL/GenBank/DDBJ whole genome shotgun (WGS) entry which is preliminary data.</text>
</comment>
<feature type="compositionally biased region" description="Polar residues" evidence="5">
    <location>
        <begin position="19"/>
        <end position="31"/>
    </location>
</feature>
<feature type="domain" description="Methyltransferase type 12" evidence="6">
    <location>
        <begin position="114"/>
        <end position="214"/>
    </location>
</feature>
<dbReference type="EC" id="2.1.1.-" evidence="4"/>
<evidence type="ECO:0000313" key="8">
    <source>
        <dbReference type="Proteomes" id="UP001212152"/>
    </source>
</evidence>